<dbReference type="InterPro" id="IPR012337">
    <property type="entry name" value="RNaseH-like_sf"/>
</dbReference>
<dbReference type="PROSITE" id="PS50879">
    <property type="entry name" value="RNASE_H_1"/>
    <property type="match status" value="1"/>
</dbReference>
<dbReference type="Proteomes" id="UP000248066">
    <property type="component" value="Unassembled WGS sequence"/>
</dbReference>
<dbReference type="CDD" id="cd09279">
    <property type="entry name" value="RNase_HI_like"/>
    <property type="match status" value="1"/>
</dbReference>
<keyword evidence="2" id="KW-0378">Hydrolase</keyword>
<evidence type="ECO:0000313" key="2">
    <source>
        <dbReference type="EMBL" id="PYZ99169.1"/>
    </source>
</evidence>
<dbReference type="EMBL" id="PDOF01000001">
    <property type="protein sequence ID" value="PYZ99169.1"/>
    <property type="molecule type" value="Genomic_DNA"/>
</dbReference>
<dbReference type="InterPro" id="IPR053151">
    <property type="entry name" value="RNase_H-like"/>
</dbReference>
<name>A0A2W0HQL0_9BACI</name>
<protein>
    <submittedName>
        <fullName evidence="2">Ribonuclease HI</fullName>
        <ecNumber evidence="2">3.1.26.4</ecNumber>
    </submittedName>
</protein>
<sequence>MTEVYIDGASAGNPGPSGAGIFIKTAGGDVMRISVPLGSMTNHHAEFAALVEALKVCRREELTLLSVRTDAQIVADAMEKRYVKREEFKVYLDQALTLADEFDFCFVKWVPSRQNREADGLAKRAIKMNEQP</sequence>
<evidence type="ECO:0000313" key="3">
    <source>
        <dbReference type="Proteomes" id="UP000248066"/>
    </source>
</evidence>
<gene>
    <name evidence="2" type="primary">rnhA</name>
    <name evidence="2" type="ORF">CR205_06225</name>
</gene>
<comment type="caution">
    <text evidence="2">The sequence shown here is derived from an EMBL/GenBank/DDBJ whole genome shotgun (WGS) entry which is preliminary data.</text>
</comment>
<dbReference type="PANTHER" id="PTHR47723">
    <property type="entry name" value="OS05G0353850 PROTEIN"/>
    <property type="match status" value="1"/>
</dbReference>
<organism evidence="2 3">
    <name type="scientific">Alteribacter lacisalsi</name>
    <dbReference type="NCBI Taxonomy" id="2045244"/>
    <lineage>
        <taxon>Bacteria</taxon>
        <taxon>Bacillati</taxon>
        <taxon>Bacillota</taxon>
        <taxon>Bacilli</taxon>
        <taxon>Bacillales</taxon>
        <taxon>Bacillaceae</taxon>
        <taxon>Alteribacter</taxon>
    </lineage>
</organism>
<dbReference type="SUPFAM" id="SSF53098">
    <property type="entry name" value="Ribonuclease H-like"/>
    <property type="match status" value="1"/>
</dbReference>
<accession>A0A2W0HQL0</accession>
<dbReference type="InterPro" id="IPR036397">
    <property type="entry name" value="RNaseH_sf"/>
</dbReference>
<dbReference type="EC" id="3.1.26.4" evidence="2"/>
<dbReference type="Pfam" id="PF13456">
    <property type="entry name" value="RVT_3"/>
    <property type="match status" value="1"/>
</dbReference>
<evidence type="ECO:0000259" key="1">
    <source>
        <dbReference type="PROSITE" id="PS50879"/>
    </source>
</evidence>
<dbReference type="Gene3D" id="3.30.420.10">
    <property type="entry name" value="Ribonuclease H-like superfamily/Ribonuclease H"/>
    <property type="match status" value="1"/>
</dbReference>
<dbReference type="GO" id="GO:0004523">
    <property type="term" value="F:RNA-DNA hybrid ribonuclease activity"/>
    <property type="evidence" value="ECO:0007669"/>
    <property type="project" value="UniProtKB-EC"/>
</dbReference>
<keyword evidence="3" id="KW-1185">Reference proteome</keyword>
<dbReference type="AlphaFoldDB" id="A0A2W0HQL0"/>
<dbReference type="GO" id="GO:0003676">
    <property type="term" value="F:nucleic acid binding"/>
    <property type="evidence" value="ECO:0007669"/>
    <property type="project" value="InterPro"/>
</dbReference>
<reference evidence="2 3" key="1">
    <citation type="submission" date="2017-10" db="EMBL/GenBank/DDBJ databases">
        <title>Bacillus sp. nov., a halophilic bacterium isolated from a Yangshapao Lake.</title>
        <authorList>
            <person name="Wang H."/>
        </authorList>
    </citation>
    <scope>NUCLEOTIDE SEQUENCE [LARGE SCALE GENOMIC DNA]</scope>
    <source>
        <strain evidence="2 3">YSP-3</strain>
    </source>
</reference>
<dbReference type="OrthoDB" id="7845843at2"/>
<proteinExistence type="predicted"/>
<dbReference type="PANTHER" id="PTHR47723:SF19">
    <property type="entry name" value="POLYNUCLEOTIDYL TRANSFERASE, RIBONUCLEASE H-LIKE SUPERFAMILY PROTEIN"/>
    <property type="match status" value="1"/>
</dbReference>
<feature type="domain" description="RNase H type-1" evidence="1">
    <location>
        <begin position="1"/>
        <end position="127"/>
    </location>
</feature>
<dbReference type="InterPro" id="IPR002156">
    <property type="entry name" value="RNaseH_domain"/>
</dbReference>